<evidence type="ECO:0008006" key="4">
    <source>
        <dbReference type="Google" id="ProtNLM"/>
    </source>
</evidence>
<name>A0ABQ4YUR5_9ASTR</name>
<evidence type="ECO:0000256" key="1">
    <source>
        <dbReference type="SAM" id="MobiDB-lite"/>
    </source>
</evidence>
<evidence type="ECO:0000313" key="3">
    <source>
        <dbReference type="Proteomes" id="UP001151760"/>
    </source>
</evidence>
<protein>
    <recommendedName>
        <fullName evidence="4">Reverse transcriptase domain-containing protein</fullName>
    </recommendedName>
</protein>
<evidence type="ECO:0000313" key="2">
    <source>
        <dbReference type="EMBL" id="GJS81302.1"/>
    </source>
</evidence>
<reference evidence="2" key="1">
    <citation type="journal article" date="2022" name="Int. J. Mol. Sci.">
        <title>Draft Genome of Tanacetum Coccineum: Genomic Comparison of Closely Related Tanacetum-Family Plants.</title>
        <authorList>
            <person name="Yamashiro T."/>
            <person name="Shiraishi A."/>
            <person name="Nakayama K."/>
            <person name="Satake H."/>
        </authorList>
    </citation>
    <scope>NUCLEOTIDE SEQUENCE</scope>
</reference>
<gene>
    <name evidence="2" type="ORF">Tco_0747843</name>
</gene>
<feature type="non-terminal residue" evidence="2">
    <location>
        <position position="1"/>
    </location>
</feature>
<organism evidence="2 3">
    <name type="scientific">Tanacetum coccineum</name>
    <dbReference type="NCBI Taxonomy" id="301880"/>
    <lineage>
        <taxon>Eukaryota</taxon>
        <taxon>Viridiplantae</taxon>
        <taxon>Streptophyta</taxon>
        <taxon>Embryophyta</taxon>
        <taxon>Tracheophyta</taxon>
        <taxon>Spermatophyta</taxon>
        <taxon>Magnoliopsida</taxon>
        <taxon>eudicotyledons</taxon>
        <taxon>Gunneridae</taxon>
        <taxon>Pentapetalae</taxon>
        <taxon>asterids</taxon>
        <taxon>campanulids</taxon>
        <taxon>Asterales</taxon>
        <taxon>Asteraceae</taxon>
        <taxon>Asteroideae</taxon>
        <taxon>Anthemideae</taxon>
        <taxon>Anthemidinae</taxon>
        <taxon>Tanacetum</taxon>
    </lineage>
</organism>
<feature type="compositionally biased region" description="Polar residues" evidence="1">
    <location>
        <begin position="226"/>
        <end position="236"/>
    </location>
</feature>
<feature type="region of interest" description="Disordered" evidence="1">
    <location>
        <begin position="221"/>
        <end position="258"/>
    </location>
</feature>
<dbReference type="EMBL" id="BQNB010010738">
    <property type="protein sequence ID" value="GJS81302.1"/>
    <property type="molecule type" value="Genomic_DNA"/>
</dbReference>
<keyword evidence="3" id="KW-1185">Reference proteome</keyword>
<comment type="caution">
    <text evidence="2">The sequence shown here is derived from an EMBL/GenBank/DDBJ whole genome shotgun (WGS) entry which is preliminary data.</text>
</comment>
<sequence length="375" mass="42481">SSCRIHLHLEGSYYSFPCLILFTRKDCKTMKRHPDVPTTSRDFAKPVKAISLPQDVPSTSDRRLIKLKSQVQRLMEAHLAPKSSLQVNKIASSCEICSGPHDTQYYMENPEQAFVDYASSRTNEAGGKWFTFKPEQNNLGDTYNPSWKSHPNLSSFNNNPQNFNNQSNLEGLVSNFMASQDARLSKFEADFKQQQSEMTNKIDSVLKAITYRIRGALPSETVKNPKLNTSSVSSAHSYPMEDPQGSSQDRFEKEEADTMGEPTMEEYMTKTRDGYGLGIAWPKINEKAQFELKGLFLKELCDNTFSRSDHEDVNEHIEKVLEIVDLFHIPNITQDQEVILFYKGLDVPTRQILDSKGAIPTMTVTDAKVAIQEMA</sequence>
<dbReference type="Proteomes" id="UP001151760">
    <property type="component" value="Unassembled WGS sequence"/>
</dbReference>
<reference evidence="2" key="2">
    <citation type="submission" date="2022-01" db="EMBL/GenBank/DDBJ databases">
        <authorList>
            <person name="Yamashiro T."/>
            <person name="Shiraishi A."/>
            <person name="Satake H."/>
            <person name="Nakayama K."/>
        </authorList>
    </citation>
    <scope>NUCLEOTIDE SEQUENCE</scope>
</reference>
<accession>A0ABQ4YUR5</accession>
<proteinExistence type="predicted"/>